<dbReference type="Gene3D" id="3.30.40.10">
    <property type="entry name" value="Zinc/RING finger domain, C3HC4 (zinc finger)"/>
    <property type="match status" value="1"/>
</dbReference>
<evidence type="ECO:0000313" key="8">
    <source>
        <dbReference type="EnsemblPlants" id="AET5Gv20597100.2"/>
    </source>
</evidence>
<dbReference type="PANTHER" id="PTHR47258">
    <property type="match status" value="1"/>
</dbReference>
<dbReference type="SMART" id="SM00184">
    <property type="entry name" value="RING"/>
    <property type="match status" value="1"/>
</dbReference>
<dbReference type="InterPro" id="IPR013083">
    <property type="entry name" value="Znf_RING/FYVE/PHD"/>
</dbReference>
<dbReference type="PROSITE" id="PS50089">
    <property type="entry name" value="ZF_RING_2"/>
    <property type="match status" value="1"/>
</dbReference>
<evidence type="ECO:0000313" key="9">
    <source>
        <dbReference type="Proteomes" id="UP000015105"/>
    </source>
</evidence>
<dbReference type="InterPro" id="IPR044249">
    <property type="entry name" value="XERICO-like"/>
</dbReference>
<dbReference type="STRING" id="200361.A0A453L1S3"/>
<proteinExistence type="predicted"/>
<dbReference type="Pfam" id="PF13639">
    <property type="entry name" value="zf-RING_2"/>
    <property type="match status" value="1"/>
</dbReference>
<reference evidence="9" key="1">
    <citation type="journal article" date="2014" name="Science">
        <title>Ancient hybridizations among the ancestral genomes of bread wheat.</title>
        <authorList>
            <consortium name="International Wheat Genome Sequencing Consortium,"/>
            <person name="Marcussen T."/>
            <person name="Sandve S.R."/>
            <person name="Heier L."/>
            <person name="Spannagl M."/>
            <person name="Pfeifer M."/>
            <person name="Jakobsen K.S."/>
            <person name="Wulff B.B."/>
            <person name="Steuernagel B."/>
            <person name="Mayer K.F."/>
            <person name="Olsen O.A."/>
        </authorList>
    </citation>
    <scope>NUCLEOTIDE SEQUENCE [LARGE SCALE GENOMIC DNA]</scope>
    <source>
        <strain evidence="9">cv. AL8/78</strain>
    </source>
</reference>
<name>A0A453L1S3_AEGTS</name>
<evidence type="ECO:0000259" key="7">
    <source>
        <dbReference type="PROSITE" id="PS50089"/>
    </source>
</evidence>
<evidence type="ECO:0000256" key="1">
    <source>
        <dbReference type="ARBA" id="ARBA00022723"/>
    </source>
</evidence>
<dbReference type="EnsemblPlants" id="AET5Gv20597100.2">
    <property type="protein sequence ID" value="AET5Gv20597100.2"/>
    <property type="gene ID" value="AET5Gv20597100"/>
</dbReference>
<evidence type="ECO:0000256" key="6">
    <source>
        <dbReference type="SAM" id="Phobius"/>
    </source>
</evidence>
<feature type="domain" description="RING-type" evidence="7">
    <location>
        <begin position="143"/>
        <end position="185"/>
    </location>
</feature>
<dbReference type="Gramene" id="AET5Gv20597100.2">
    <property type="protein sequence ID" value="AET5Gv20597100.2"/>
    <property type="gene ID" value="AET5Gv20597100"/>
</dbReference>
<keyword evidence="2 4" id="KW-0863">Zinc-finger</keyword>
<accession>A0A453L1S3</accession>
<keyword evidence="6" id="KW-1133">Transmembrane helix</keyword>
<reference evidence="8" key="5">
    <citation type="journal article" date="2021" name="G3 (Bethesda)">
        <title>Aegilops tauschii genome assembly Aet v5.0 features greater sequence contiguity and improved annotation.</title>
        <authorList>
            <person name="Wang L."/>
            <person name="Zhu T."/>
            <person name="Rodriguez J.C."/>
            <person name="Deal K.R."/>
            <person name="Dubcovsky J."/>
            <person name="McGuire P.E."/>
            <person name="Lux T."/>
            <person name="Spannagl M."/>
            <person name="Mayer K.F.X."/>
            <person name="Baldrich P."/>
            <person name="Meyers B.C."/>
            <person name="Huo N."/>
            <person name="Gu Y.Q."/>
            <person name="Zhou H."/>
            <person name="Devos K.M."/>
            <person name="Bennetzen J.L."/>
            <person name="Unver T."/>
            <person name="Budak H."/>
            <person name="Gulick P.J."/>
            <person name="Galiba G."/>
            <person name="Kalapos B."/>
            <person name="Nelson D.R."/>
            <person name="Li P."/>
            <person name="You F.M."/>
            <person name="Luo M.C."/>
            <person name="Dvorak J."/>
        </authorList>
    </citation>
    <scope>NUCLEOTIDE SEQUENCE [LARGE SCALE GENOMIC DNA]</scope>
    <source>
        <strain evidence="8">cv. AL8/78</strain>
    </source>
</reference>
<keyword evidence="6" id="KW-0812">Transmembrane</keyword>
<feature type="transmembrane region" description="Helical" evidence="6">
    <location>
        <begin position="60"/>
        <end position="88"/>
    </location>
</feature>
<dbReference type="AlphaFoldDB" id="A0A453L1S3"/>
<reference evidence="9" key="2">
    <citation type="journal article" date="2017" name="Nat. Plants">
        <title>The Aegilops tauschii genome reveals multiple impacts of transposons.</title>
        <authorList>
            <person name="Zhao G."/>
            <person name="Zou C."/>
            <person name="Li K."/>
            <person name="Wang K."/>
            <person name="Li T."/>
            <person name="Gao L."/>
            <person name="Zhang X."/>
            <person name="Wang H."/>
            <person name="Yang Z."/>
            <person name="Liu X."/>
            <person name="Jiang W."/>
            <person name="Mao L."/>
            <person name="Kong X."/>
            <person name="Jiao Y."/>
            <person name="Jia J."/>
        </authorList>
    </citation>
    <scope>NUCLEOTIDE SEQUENCE [LARGE SCALE GENOMIC DNA]</scope>
    <source>
        <strain evidence="9">cv. AL8/78</strain>
    </source>
</reference>
<protein>
    <recommendedName>
        <fullName evidence="7">RING-type domain-containing protein</fullName>
    </recommendedName>
</protein>
<dbReference type="PANTHER" id="PTHR47258:SF7">
    <property type="entry name" value="RING-H2 FINGER PROTEIN"/>
    <property type="match status" value="1"/>
</dbReference>
<dbReference type="GO" id="GO:0008270">
    <property type="term" value="F:zinc ion binding"/>
    <property type="evidence" value="ECO:0007669"/>
    <property type="project" value="UniProtKB-KW"/>
</dbReference>
<keyword evidence="6" id="KW-0472">Membrane</keyword>
<keyword evidence="9" id="KW-1185">Reference proteome</keyword>
<reference evidence="8" key="3">
    <citation type="journal article" date="2017" name="Nature">
        <title>Genome sequence of the progenitor of the wheat D genome Aegilops tauschii.</title>
        <authorList>
            <person name="Luo M.C."/>
            <person name="Gu Y.Q."/>
            <person name="Puiu D."/>
            <person name="Wang H."/>
            <person name="Twardziok S.O."/>
            <person name="Deal K.R."/>
            <person name="Huo N."/>
            <person name="Zhu T."/>
            <person name="Wang L."/>
            <person name="Wang Y."/>
            <person name="McGuire P.E."/>
            <person name="Liu S."/>
            <person name="Long H."/>
            <person name="Ramasamy R.K."/>
            <person name="Rodriguez J.C."/>
            <person name="Van S.L."/>
            <person name="Yuan L."/>
            <person name="Wang Z."/>
            <person name="Xia Z."/>
            <person name="Xiao L."/>
            <person name="Anderson O.D."/>
            <person name="Ouyang S."/>
            <person name="Liang Y."/>
            <person name="Zimin A.V."/>
            <person name="Pertea G."/>
            <person name="Qi P."/>
            <person name="Bennetzen J.L."/>
            <person name="Dai X."/>
            <person name="Dawson M.W."/>
            <person name="Muller H.G."/>
            <person name="Kugler K."/>
            <person name="Rivarola-Duarte L."/>
            <person name="Spannagl M."/>
            <person name="Mayer K.F.X."/>
            <person name="Lu F.H."/>
            <person name="Bevan M.W."/>
            <person name="Leroy P."/>
            <person name="Li P."/>
            <person name="You F.M."/>
            <person name="Sun Q."/>
            <person name="Liu Z."/>
            <person name="Lyons E."/>
            <person name="Wicker T."/>
            <person name="Salzberg S.L."/>
            <person name="Devos K.M."/>
            <person name="Dvorak J."/>
        </authorList>
    </citation>
    <scope>NUCLEOTIDE SEQUENCE [LARGE SCALE GENOMIC DNA]</scope>
    <source>
        <strain evidence="8">cv. AL8/78</strain>
    </source>
</reference>
<dbReference type="Proteomes" id="UP000015105">
    <property type="component" value="Chromosome 5D"/>
</dbReference>
<dbReference type="SUPFAM" id="SSF57850">
    <property type="entry name" value="RING/U-box"/>
    <property type="match status" value="1"/>
</dbReference>
<feature type="region of interest" description="Disordered" evidence="5">
    <location>
        <begin position="1"/>
        <end position="37"/>
    </location>
</feature>
<evidence type="ECO:0000256" key="4">
    <source>
        <dbReference type="PROSITE-ProRule" id="PRU00175"/>
    </source>
</evidence>
<evidence type="ECO:0000256" key="5">
    <source>
        <dbReference type="SAM" id="MobiDB-lite"/>
    </source>
</evidence>
<dbReference type="CDD" id="cd16448">
    <property type="entry name" value="RING-H2"/>
    <property type="match status" value="1"/>
</dbReference>
<keyword evidence="1" id="KW-0479">Metal-binding</keyword>
<dbReference type="InterPro" id="IPR001841">
    <property type="entry name" value="Znf_RING"/>
</dbReference>
<dbReference type="InterPro" id="IPR011016">
    <property type="entry name" value="Znf_RING-CH"/>
</dbReference>
<organism evidence="8 9">
    <name type="scientific">Aegilops tauschii subsp. strangulata</name>
    <name type="common">Goatgrass</name>
    <dbReference type="NCBI Taxonomy" id="200361"/>
    <lineage>
        <taxon>Eukaryota</taxon>
        <taxon>Viridiplantae</taxon>
        <taxon>Streptophyta</taxon>
        <taxon>Embryophyta</taxon>
        <taxon>Tracheophyta</taxon>
        <taxon>Spermatophyta</taxon>
        <taxon>Magnoliopsida</taxon>
        <taxon>Liliopsida</taxon>
        <taxon>Poales</taxon>
        <taxon>Poaceae</taxon>
        <taxon>BOP clade</taxon>
        <taxon>Pooideae</taxon>
        <taxon>Triticodae</taxon>
        <taxon>Triticeae</taxon>
        <taxon>Triticinae</taxon>
        <taxon>Aegilops</taxon>
    </lineage>
</organism>
<sequence length="211" mass="22612">RPPRLPLPHCIHPTTPQPLRPPRPRKKAQIADGSTDRSPIPIFPAAAMGISSMPAPKESLLIYLLYHAVVSIAALAGLLRAALVFLGLPAPPSLLAGEDADGADQLTAATPAGPSLAERFRSRFRPARFGRRRGAAASATPDCRVCLVRFEADAVVNRLPCGHLFHRACLETWLDYDHATCPLCRSRLLPAAASAADESWSPPAPTLTAWI</sequence>
<evidence type="ECO:0000256" key="3">
    <source>
        <dbReference type="ARBA" id="ARBA00022833"/>
    </source>
</evidence>
<dbReference type="SMART" id="SM00744">
    <property type="entry name" value="RINGv"/>
    <property type="match status" value="1"/>
</dbReference>
<reference evidence="8" key="4">
    <citation type="submission" date="2019-03" db="UniProtKB">
        <authorList>
            <consortium name="EnsemblPlants"/>
        </authorList>
    </citation>
    <scope>IDENTIFICATION</scope>
</reference>
<keyword evidence="3" id="KW-0862">Zinc</keyword>
<evidence type="ECO:0000256" key="2">
    <source>
        <dbReference type="ARBA" id="ARBA00022771"/>
    </source>
</evidence>